<keyword evidence="2" id="KW-0697">Rotamase</keyword>
<sequence length="198" mass="21017">MLIRFLLALMIAAPVAAQVAAPAGPPPVRVVMTTTEGPITIEVDRAAAPVTSANFLRYVDAKRLDGITFFRAMRLAWGPGLIQAGQHDMKKLYPPIAHEPTTKTGLTHTEGAISMGRMAPGTAHADFTIAIGDMTGLDAHPEAPGDNVGYAVFGRVVEGMDVVKRIWSGPRDPTAGAGAMKGEMLKPEVKILTVRRVP</sequence>
<evidence type="ECO:0000313" key="6">
    <source>
        <dbReference type="EMBL" id="MBM6576871.1"/>
    </source>
</evidence>
<evidence type="ECO:0000256" key="2">
    <source>
        <dbReference type="ARBA" id="ARBA00023110"/>
    </source>
</evidence>
<evidence type="ECO:0000256" key="4">
    <source>
        <dbReference type="SAM" id="SignalP"/>
    </source>
</evidence>
<dbReference type="InterPro" id="IPR029000">
    <property type="entry name" value="Cyclophilin-like_dom_sf"/>
</dbReference>
<organism evidence="6 7">
    <name type="scientific">Sphingomonas longa</name>
    <dbReference type="NCBI Taxonomy" id="2778730"/>
    <lineage>
        <taxon>Bacteria</taxon>
        <taxon>Pseudomonadati</taxon>
        <taxon>Pseudomonadota</taxon>
        <taxon>Alphaproteobacteria</taxon>
        <taxon>Sphingomonadales</taxon>
        <taxon>Sphingomonadaceae</taxon>
        <taxon>Sphingomonas</taxon>
    </lineage>
</organism>
<dbReference type="SUPFAM" id="SSF50891">
    <property type="entry name" value="Cyclophilin-like"/>
    <property type="match status" value="1"/>
</dbReference>
<accession>A0ABS2D9W5</accession>
<name>A0ABS2D9W5_9SPHN</name>
<proteinExistence type="predicted"/>
<dbReference type="Pfam" id="PF00160">
    <property type="entry name" value="Pro_isomerase"/>
    <property type="match status" value="1"/>
</dbReference>
<dbReference type="PANTHER" id="PTHR43246">
    <property type="entry name" value="PEPTIDYL-PROLYL CIS-TRANS ISOMERASE CYP38, CHLOROPLASTIC"/>
    <property type="match status" value="1"/>
</dbReference>
<dbReference type="RefSeq" id="WP_204198983.1">
    <property type="nucleotide sequence ID" value="NZ_JAFEMC010000003.1"/>
</dbReference>
<dbReference type="EC" id="5.2.1.8" evidence="1"/>
<dbReference type="GO" id="GO:0016853">
    <property type="term" value="F:isomerase activity"/>
    <property type="evidence" value="ECO:0007669"/>
    <property type="project" value="UniProtKB-KW"/>
</dbReference>
<reference evidence="6 7" key="1">
    <citation type="submission" date="2020-12" db="EMBL/GenBank/DDBJ databases">
        <title>Sphingomonas sp.</title>
        <authorList>
            <person name="Kim M.K."/>
        </authorList>
    </citation>
    <scope>NUCLEOTIDE SEQUENCE [LARGE SCALE GENOMIC DNA]</scope>
    <source>
        <strain evidence="6 7">BT552</strain>
    </source>
</reference>
<evidence type="ECO:0000259" key="5">
    <source>
        <dbReference type="PROSITE" id="PS50072"/>
    </source>
</evidence>
<dbReference type="Gene3D" id="2.40.100.10">
    <property type="entry name" value="Cyclophilin-like"/>
    <property type="match status" value="1"/>
</dbReference>
<feature type="signal peptide" evidence="4">
    <location>
        <begin position="1"/>
        <end position="17"/>
    </location>
</feature>
<dbReference type="InterPro" id="IPR002130">
    <property type="entry name" value="Cyclophilin-type_PPIase_dom"/>
</dbReference>
<dbReference type="InterPro" id="IPR044665">
    <property type="entry name" value="E_coli_cyclophilin_A-like"/>
</dbReference>
<evidence type="ECO:0000256" key="3">
    <source>
        <dbReference type="ARBA" id="ARBA00023235"/>
    </source>
</evidence>
<keyword evidence="4" id="KW-0732">Signal</keyword>
<evidence type="ECO:0000256" key="1">
    <source>
        <dbReference type="ARBA" id="ARBA00013194"/>
    </source>
</evidence>
<dbReference type="PROSITE" id="PS50072">
    <property type="entry name" value="CSA_PPIASE_2"/>
    <property type="match status" value="1"/>
</dbReference>
<dbReference type="Proteomes" id="UP000763641">
    <property type="component" value="Unassembled WGS sequence"/>
</dbReference>
<feature type="domain" description="PPIase cyclophilin-type" evidence="5">
    <location>
        <begin position="37"/>
        <end position="192"/>
    </location>
</feature>
<dbReference type="EMBL" id="JAFEMC010000003">
    <property type="protein sequence ID" value="MBM6576871.1"/>
    <property type="molecule type" value="Genomic_DNA"/>
</dbReference>
<feature type="chain" id="PRO_5046896962" description="peptidylprolyl isomerase" evidence="4">
    <location>
        <begin position="18"/>
        <end position="198"/>
    </location>
</feature>
<evidence type="ECO:0000313" key="7">
    <source>
        <dbReference type="Proteomes" id="UP000763641"/>
    </source>
</evidence>
<keyword evidence="7" id="KW-1185">Reference proteome</keyword>
<comment type="caution">
    <text evidence="6">The sequence shown here is derived from an EMBL/GenBank/DDBJ whole genome shotgun (WGS) entry which is preliminary data.</text>
</comment>
<protein>
    <recommendedName>
        <fullName evidence="1">peptidylprolyl isomerase</fullName>
        <ecNumber evidence="1">5.2.1.8</ecNumber>
    </recommendedName>
</protein>
<gene>
    <name evidence="6" type="ORF">ILT43_10830</name>
</gene>
<keyword evidence="3 6" id="KW-0413">Isomerase</keyword>